<name>A0A5E4UNI7_9BURK</name>
<organism evidence="2 3">
    <name type="scientific">Pandoraea commovens</name>
    <dbReference type="NCBI Taxonomy" id="2508289"/>
    <lineage>
        <taxon>Bacteria</taxon>
        <taxon>Pseudomonadati</taxon>
        <taxon>Pseudomonadota</taxon>
        <taxon>Betaproteobacteria</taxon>
        <taxon>Burkholderiales</taxon>
        <taxon>Burkholderiaceae</taxon>
        <taxon>Pandoraea</taxon>
    </lineage>
</organism>
<evidence type="ECO:0000259" key="1">
    <source>
        <dbReference type="Pfam" id="PF07484"/>
    </source>
</evidence>
<dbReference type="Pfam" id="PF07484">
    <property type="entry name" value="Collar"/>
    <property type="match status" value="1"/>
</dbReference>
<feature type="domain" description="Phage tail collar" evidence="1">
    <location>
        <begin position="28"/>
        <end position="83"/>
    </location>
</feature>
<gene>
    <name evidence="2" type="ORF">PCO31010_02126</name>
</gene>
<dbReference type="EMBL" id="CABPSA010000003">
    <property type="protein sequence ID" value="VVE00649.1"/>
    <property type="molecule type" value="Genomic_DNA"/>
</dbReference>
<dbReference type="Gene3D" id="3.90.1340.10">
    <property type="entry name" value="Phage tail collar domain"/>
    <property type="match status" value="1"/>
</dbReference>
<evidence type="ECO:0000313" key="2">
    <source>
        <dbReference type="EMBL" id="VVE00649.1"/>
    </source>
</evidence>
<sequence>MAQFAPTTHQKIVALPHNEEEPVEAYLGEIRLFAFGMSPRDWAPCAGQLMNVNINQALFSVLGIQYGGDGRNTFKLPDLRGRVAMHRLPGTYAQGVPGGEETVTLTQAQTPVHTHSFQAATDSGTQPIASTDKNRLFAKSAVVADGKTVDGAALYGAPTEQTLVKESPEACSTTSDAVGHNNMQPSLVMSYMICINGIYPSRG</sequence>
<protein>
    <submittedName>
        <fullName evidence="2">Phage tail protein</fullName>
    </submittedName>
</protein>
<accession>A0A5E4UNI7</accession>
<dbReference type="AlphaFoldDB" id="A0A5E4UNI7"/>
<dbReference type="SUPFAM" id="SSF88874">
    <property type="entry name" value="Receptor-binding domain of short tail fibre protein gp12"/>
    <property type="match status" value="1"/>
</dbReference>
<dbReference type="InterPro" id="IPR037053">
    <property type="entry name" value="Phage_tail_collar_dom_sf"/>
</dbReference>
<dbReference type="InterPro" id="IPR011083">
    <property type="entry name" value="Phage_tail_collar_dom"/>
</dbReference>
<dbReference type="OrthoDB" id="9810174at2"/>
<reference evidence="2 3" key="1">
    <citation type="submission" date="2019-08" db="EMBL/GenBank/DDBJ databases">
        <authorList>
            <person name="Peeters C."/>
        </authorList>
    </citation>
    <scope>NUCLEOTIDE SEQUENCE [LARGE SCALE GENOMIC DNA]</scope>
    <source>
        <strain evidence="2 3">LMG 31010</strain>
    </source>
</reference>
<dbReference type="Proteomes" id="UP000343335">
    <property type="component" value="Unassembled WGS sequence"/>
</dbReference>
<proteinExistence type="predicted"/>
<dbReference type="RefSeq" id="WP_150664236.1">
    <property type="nucleotide sequence ID" value="NZ_CABPSA010000003.1"/>
</dbReference>
<evidence type="ECO:0000313" key="3">
    <source>
        <dbReference type="Proteomes" id="UP000343335"/>
    </source>
</evidence>